<protein>
    <submittedName>
        <fullName evidence="2">Uncharacterized protein</fullName>
    </submittedName>
</protein>
<sequence>MARTKAQRNPERLDIRMSFTVRYGEEPDDQLVVMNERPLKLVGSVFRYRDKIMQTLASTLVKVALLQPKVAKRVVGTTRKAGRRGARRTPSERRR</sequence>
<gene>
    <name evidence="2" type="ORF">DEH80_02585</name>
</gene>
<keyword evidence="3" id="KW-1185">Reference proteome</keyword>
<dbReference type="EMBL" id="QEQK01000002">
    <property type="protein sequence ID" value="PWN57398.1"/>
    <property type="molecule type" value="Genomic_DNA"/>
</dbReference>
<comment type="caution">
    <text evidence="2">The sequence shown here is derived from an EMBL/GenBank/DDBJ whole genome shotgun (WGS) entry which is preliminary data.</text>
</comment>
<proteinExistence type="predicted"/>
<dbReference type="Proteomes" id="UP000251800">
    <property type="component" value="Unassembled WGS sequence"/>
</dbReference>
<dbReference type="OrthoDB" id="7067741at2"/>
<name>A0A363UPJ3_9GAMM</name>
<reference evidence="2 3" key="1">
    <citation type="submission" date="2018-05" db="EMBL/GenBank/DDBJ databases">
        <title>Abyssibacter profundi OUC007T gen. nov., sp. nov, a marine bacterium isolated from seawater of the Mariana Trench.</title>
        <authorList>
            <person name="Zhou S."/>
        </authorList>
    </citation>
    <scope>NUCLEOTIDE SEQUENCE [LARGE SCALE GENOMIC DNA]</scope>
    <source>
        <strain evidence="2 3">OUC007</strain>
    </source>
</reference>
<feature type="region of interest" description="Disordered" evidence="1">
    <location>
        <begin position="76"/>
        <end position="95"/>
    </location>
</feature>
<dbReference type="RefSeq" id="WP_133249088.1">
    <property type="nucleotide sequence ID" value="NZ_QEQK01000002.1"/>
</dbReference>
<evidence type="ECO:0000313" key="3">
    <source>
        <dbReference type="Proteomes" id="UP000251800"/>
    </source>
</evidence>
<organism evidence="2 3">
    <name type="scientific">Abyssibacter profundi</name>
    <dbReference type="NCBI Taxonomy" id="2182787"/>
    <lineage>
        <taxon>Bacteria</taxon>
        <taxon>Pseudomonadati</taxon>
        <taxon>Pseudomonadota</taxon>
        <taxon>Gammaproteobacteria</taxon>
        <taxon>Chromatiales</taxon>
        <taxon>Oceanococcaceae</taxon>
        <taxon>Abyssibacter</taxon>
    </lineage>
</organism>
<evidence type="ECO:0000313" key="2">
    <source>
        <dbReference type="EMBL" id="PWN57398.1"/>
    </source>
</evidence>
<evidence type="ECO:0000256" key="1">
    <source>
        <dbReference type="SAM" id="MobiDB-lite"/>
    </source>
</evidence>
<dbReference type="AlphaFoldDB" id="A0A363UPJ3"/>
<accession>A0A363UPJ3</accession>